<dbReference type="OMA" id="FRTWISA"/>
<proteinExistence type="predicted"/>
<keyword evidence="1" id="KW-0732">Signal</keyword>
<protein>
    <recommendedName>
        <fullName evidence="4">Triacylglycerol lipase</fullName>
    </recommendedName>
</protein>
<dbReference type="HOGENOM" id="CLU_049494_0_0_1"/>
<dbReference type="PANTHER" id="PTHR32015">
    <property type="entry name" value="FASTING INDUCED LIPASE"/>
    <property type="match status" value="1"/>
</dbReference>
<dbReference type="InterPro" id="IPR029058">
    <property type="entry name" value="AB_hydrolase_fold"/>
</dbReference>
<dbReference type="STRING" id="135651.G0MCU1"/>
<evidence type="ECO:0008006" key="4">
    <source>
        <dbReference type="Google" id="ProtNLM"/>
    </source>
</evidence>
<dbReference type="FunCoup" id="G0MCU1">
    <property type="interactions" value="3"/>
</dbReference>
<dbReference type="PANTHER" id="PTHR32015:SF7">
    <property type="entry name" value="LIPASE RELATED"/>
    <property type="match status" value="1"/>
</dbReference>
<dbReference type="OrthoDB" id="5853720at2759"/>
<sequence length="292" mass="31007">MAPLLLKLALLAVLTSTASGYFSTSFRTWISATYGESTAVTLERADLGAAGSFGGGTHNGLSATSKRPILIVHGITNTAGTFNNQRTYFVNNGWSDETVYATTYGDGGVTNVLGVDMECAFVQQVRTMLKIVNAFTQQKVDVIGYSLGSPIIRKAIMGGNCVDNGVALGDPLTSIVETFVSVAGANRGSSLCALPYLFVDVCNANNGLWCGSTFLSNINNPSNVHYEGSKVFSIYGFNDDKVGKDNLCFTGPNSRIPGYDAEMSNAQGNHDQILENYVNVTKVLLDTGAFPV</sequence>
<feature type="chain" id="PRO_5003403790" description="Triacylglycerol lipase" evidence="1">
    <location>
        <begin position="21"/>
        <end position="292"/>
    </location>
</feature>
<dbReference type="GO" id="GO:0016042">
    <property type="term" value="P:lipid catabolic process"/>
    <property type="evidence" value="ECO:0007669"/>
    <property type="project" value="InterPro"/>
</dbReference>
<dbReference type="eggNOG" id="ENOG502SK28">
    <property type="taxonomic scope" value="Eukaryota"/>
</dbReference>
<evidence type="ECO:0000256" key="1">
    <source>
        <dbReference type="SAM" id="SignalP"/>
    </source>
</evidence>
<name>G0MCU1_CAEBE</name>
<dbReference type="Proteomes" id="UP000008068">
    <property type="component" value="Unassembled WGS sequence"/>
</dbReference>
<dbReference type="InParanoid" id="G0MCU1"/>
<organism evidence="3">
    <name type="scientific">Caenorhabditis brenneri</name>
    <name type="common">Nematode worm</name>
    <dbReference type="NCBI Taxonomy" id="135651"/>
    <lineage>
        <taxon>Eukaryota</taxon>
        <taxon>Metazoa</taxon>
        <taxon>Ecdysozoa</taxon>
        <taxon>Nematoda</taxon>
        <taxon>Chromadorea</taxon>
        <taxon>Rhabditida</taxon>
        <taxon>Rhabditina</taxon>
        <taxon>Rhabditomorpha</taxon>
        <taxon>Rhabditoidea</taxon>
        <taxon>Rhabditidae</taxon>
        <taxon>Peloderinae</taxon>
        <taxon>Caenorhabditis</taxon>
    </lineage>
</organism>
<dbReference type="SUPFAM" id="SSF53474">
    <property type="entry name" value="alpha/beta-Hydrolases"/>
    <property type="match status" value="1"/>
</dbReference>
<dbReference type="Pfam" id="PF01674">
    <property type="entry name" value="Lipase_2"/>
    <property type="match status" value="1"/>
</dbReference>
<evidence type="ECO:0000313" key="2">
    <source>
        <dbReference type="EMBL" id="EGT49670.1"/>
    </source>
</evidence>
<accession>G0MCU1</accession>
<dbReference type="FunFam" id="3.40.50.1820:FF:000377">
    <property type="entry name" value="LIPaSe related"/>
    <property type="match status" value="1"/>
</dbReference>
<dbReference type="AlphaFoldDB" id="G0MCU1"/>
<reference evidence="3" key="1">
    <citation type="submission" date="2011-07" db="EMBL/GenBank/DDBJ databases">
        <authorList>
            <consortium name="Caenorhabditis brenneri Sequencing and Analysis Consortium"/>
            <person name="Wilson R.K."/>
        </authorList>
    </citation>
    <scope>NUCLEOTIDE SEQUENCE [LARGE SCALE GENOMIC DNA]</scope>
    <source>
        <strain evidence="3">PB2801</strain>
    </source>
</reference>
<evidence type="ECO:0000313" key="3">
    <source>
        <dbReference type="Proteomes" id="UP000008068"/>
    </source>
</evidence>
<dbReference type="EMBL" id="GL379790">
    <property type="protein sequence ID" value="EGT49670.1"/>
    <property type="molecule type" value="Genomic_DNA"/>
</dbReference>
<dbReference type="Gene3D" id="3.40.50.1820">
    <property type="entry name" value="alpha/beta hydrolase"/>
    <property type="match status" value="1"/>
</dbReference>
<keyword evidence="3" id="KW-1185">Reference proteome</keyword>
<gene>
    <name evidence="2" type="ORF">CAEBREN_01773</name>
</gene>
<dbReference type="InterPro" id="IPR002918">
    <property type="entry name" value="Lipase_EstA/Esterase_EstB"/>
</dbReference>
<dbReference type="GO" id="GO:0016298">
    <property type="term" value="F:lipase activity"/>
    <property type="evidence" value="ECO:0007669"/>
    <property type="project" value="TreeGrafter"/>
</dbReference>
<feature type="signal peptide" evidence="1">
    <location>
        <begin position="1"/>
        <end position="20"/>
    </location>
</feature>